<dbReference type="RefSeq" id="WP_290205095.1">
    <property type="nucleotide sequence ID" value="NZ_JASDDK010000001.1"/>
</dbReference>
<organism evidence="1 2">
    <name type="scientific">Winogradskyella bathintestinalis</name>
    <dbReference type="NCBI Taxonomy" id="3035208"/>
    <lineage>
        <taxon>Bacteria</taxon>
        <taxon>Pseudomonadati</taxon>
        <taxon>Bacteroidota</taxon>
        <taxon>Flavobacteriia</taxon>
        <taxon>Flavobacteriales</taxon>
        <taxon>Flavobacteriaceae</taxon>
        <taxon>Winogradskyella</taxon>
    </lineage>
</organism>
<gene>
    <name evidence="1" type="ORF">QMA06_01555</name>
</gene>
<sequence length="81" mass="9932">MIAKLKSQWGDLSSEYLEDHLIIDSFWQEILKHYTFKNRYYHNLSHLHNMFIQLEDVKSEIKYLDLLKFSIWYHGIRCAIL</sequence>
<reference evidence="1 2" key="1">
    <citation type="journal article" date="2023" name="Int. J. Syst. Evol. Microbiol.">
        <title>Winogradskyella bathintestinalis sp. nov., isolated from the intestine of the deep-sea loosejaw dragonfish, Malacosteus niger.</title>
        <authorList>
            <person name="Uniacke-Lowe S."/>
            <person name="Johnson C.N."/>
            <person name="Stanton C."/>
            <person name="Hill C."/>
            <person name="Ross P."/>
        </authorList>
    </citation>
    <scope>NUCLEOTIDE SEQUENCE [LARGE SCALE GENOMIC DNA]</scope>
    <source>
        <strain evidence="1 2">APC 3343</strain>
    </source>
</reference>
<proteinExistence type="predicted"/>
<dbReference type="EMBL" id="JASDDK010000001">
    <property type="protein sequence ID" value="MDN3491388.1"/>
    <property type="molecule type" value="Genomic_DNA"/>
</dbReference>
<evidence type="ECO:0000313" key="1">
    <source>
        <dbReference type="EMBL" id="MDN3491388.1"/>
    </source>
</evidence>
<accession>A0ABT7ZQV8</accession>
<evidence type="ECO:0000313" key="2">
    <source>
        <dbReference type="Proteomes" id="UP001231197"/>
    </source>
</evidence>
<protein>
    <submittedName>
        <fullName evidence="1">Uncharacterized protein</fullName>
    </submittedName>
</protein>
<name>A0ABT7ZQV8_9FLAO</name>
<comment type="caution">
    <text evidence="1">The sequence shown here is derived from an EMBL/GenBank/DDBJ whole genome shotgun (WGS) entry which is preliminary data.</text>
</comment>
<dbReference type="Proteomes" id="UP001231197">
    <property type="component" value="Unassembled WGS sequence"/>
</dbReference>
<keyword evidence="2" id="KW-1185">Reference proteome</keyword>